<dbReference type="OrthoDB" id="3798496at2759"/>
<proteinExistence type="predicted"/>
<name>A0A7U2F9H9_PHANO</name>
<protein>
    <submittedName>
        <fullName evidence="1">Uncharacterized protein</fullName>
    </submittedName>
</protein>
<dbReference type="VEuPathDB" id="FungiDB:JI435_157430"/>
<dbReference type="EMBL" id="CP069034">
    <property type="protein sequence ID" value="QRD01216.1"/>
    <property type="molecule type" value="Genomic_DNA"/>
</dbReference>
<dbReference type="Proteomes" id="UP000663193">
    <property type="component" value="Chromosome 12"/>
</dbReference>
<evidence type="ECO:0000313" key="1">
    <source>
        <dbReference type="EMBL" id="QRD01216.1"/>
    </source>
</evidence>
<evidence type="ECO:0000313" key="2">
    <source>
        <dbReference type="Proteomes" id="UP000663193"/>
    </source>
</evidence>
<sequence length="261" mass="29696">MTNDSDWALLPYLTPFNRPTNRILLLLGPNETPYPFLLVDVPEFSEVLVAYAELPPRERVLRLPTISTDMMDAYIELHCGYEDITDVTWEGEIKLAITGEVLKDRITKGVAMGTLRMMVDGVQRGVREAFTRADYSIAKRYRHETGGGRRLLEILKGVEKKQSGPRDETVQASVPIWVVTKDSDDIKNETAPEGTDKETPLLEVEAEEPSIKYANSALRNMRLWTTKQDENYKWYPIRQPVDVPDIQTLLSGAVKNFAWPI</sequence>
<gene>
    <name evidence="1" type="ORF">JI435_157430</name>
</gene>
<keyword evidence="2" id="KW-1185">Reference proteome</keyword>
<dbReference type="AlphaFoldDB" id="A0A7U2F9H9"/>
<reference evidence="2" key="1">
    <citation type="journal article" date="2021" name="BMC Genomics">
        <title>Chromosome-level genome assembly and manually-curated proteome of model necrotroph Parastagonospora nodorum Sn15 reveals a genome-wide trove of candidate effector homologs, and redundancy of virulence-related functions within an accessory chromosome.</title>
        <authorList>
            <person name="Bertazzoni S."/>
            <person name="Jones D.A.B."/>
            <person name="Phan H.T."/>
            <person name="Tan K.-C."/>
            <person name="Hane J.K."/>
        </authorList>
    </citation>
    <scope>NUCLEOTIDE SEQUENCE [LARGE SCALE GENOMIC DNA]</scope>
    <source>
        <strain evidence="2">SN15 / ATCC MYA-4574 / FGSC 10173)</strain>
    </source>
</reference>
<accession>A0A7U2F9H9</accession>
<organism evidence="1 2">
    <name type="scientific">Phaeosphaeria nodorum (strain SN15 / ATCC MYA-4574 / FGSC 10173)</name>
    <name type="common">Glume blotch fungus</name>
    <name type="synonym">Parastagonospora nodorum</name>
    <dbReference type="NCBI Taxonomy" id="321614"/>
    <lineage>
        <taxon>Eukaryota</taxon>
        <taxon>Fungi</taxon>
        <taxon>Dikarya</taxon>
        <taxon>Ascomycota</taxon>
        <taxon>Pezizomycotina</taxon>
        <taxon>Dothideomycetes</taxon>
        <taxon>Pleosporomycetidae</taxon>
        <taxon>Pleosporales</taxon>
        <taxon>Pleosporineae</taxon>
        <taxon>Phaeosphaeriaceae</taxon>
        <taxon>Parastagonospora</taxon>
    </lineage>
</organism>